<keyword evidence="1" id="KW-1185">Reference proteome</keyword>
<gene>
    <name evidence="2" type="ORF">PgNI_00172</name>
</gene>
<dbReference type="GeneID" id="41955169"/>
<protein>
    <submittedName>
        <fullName evidence="2">Uncharacterized protein</fullName>
    </submittedName>
</protein>
<dbReference type="Proteomes" id="UP000515153">
    <property type="component" value="Unplaced"/>
</dbReference>
<sequence>KVFEGLIHPETNRIGLLDLECADNRFRPNSCVQIGNFNLQGWIKCQVRLRISWLDRLFLNRFSKLPAVLRNQSRGIYVLCILLH</sequence>
<organism evidence="1 2">
    <name type="scientific">Pyricularia grisea</name>
    <name type="common">Crabgrass-specific blast fungus</name>
    <name type="synonym">Magnaporthe grisea</name>
    <dbReference type="NCBI Taxonomy" id="148305"/>
    <lineage>
        <taxon>Eukaryota</taxon>
        <taxon>Fungi</taxon>
        <taxon>Dikarya</taxon>
        <taxon>Ascomycota</taxon>
        <taxon>Pezizomycotina</taxon>
        <taxon>Sordariomycetes</taxon>
        <taxon>Sordariomycetidae</taxon>
        <taxon>Magnaporthales</taxon>
        <taxon>Pyriculariaceae</taxon>
        <taxon>Pyricularia</taxon>
    </lineage>
</organism>
<reference evidence="2" key="3">
    <citation type="submission" date="2025-08" db="UniProtKB">
        <authorList>
            <consortium name="RefSeq"/>
        </authorList>
    </citation>
    <scope>IDENTIFICATION</scope>
    <source>
        <strain evidence="2">NI907</strain>
    </source>
</reference>
<accession>A0A6P8BFM9</accession>
<evidence type="ECO:0000313" key="2">
    <source>
        <dbReference type="RefSeq" id="XP_030985947.1"/>
    </source>
</evidence>
<dbReference type="KEGG" id="pgri:PgNI_00172"/>
<name>A0A6P8BFM9_PYRGI</name>
<reference evidence="2" key="1">
    <citation type="journal article" date="2019" name="Mol. Biol. Evol.">
        <title>Blast fungal genomes show frequent chromosomal changes, gene gains and losses, and effector gene turnover.</title>
        <authorList>
            <person name="Gomez Luciano L.B."/>
            <person name="Jason Tsai I."/>
            <person name="Chuma I."/>
            <person name="Tosa Y."/>
            <person name="Chen Y.H."/>
            <person name="Li J.Y."/>
            <person name="Li M.Y."/>
            <person name="Jade Lu M.Y."/>
            <person name="Nakayashiki H."/>
            <person name="Li W.H."/>
        </authorList>
    </citation>
    <scope>NUCLEOTIDE SEQUENCE</scope>
    <source>
        <strain evidence="2">NI907</strain>
    </source>
</reference>
<dbReference type="AlphaFoldDB" id="A0A6P8BFM9"/>
<proteinExistence type="predicted"/>
<reference evidence="2" key="2">
    <citation type="submission" date="2019-10" db="EMBL/GenBank/DDBJ databases">
        <authorList>
            <consortium name="NCBI Genome Project"/>
        </authorList>
    </citation>
    <scope>NUCLEOTIDE SEQUENCE</scope>
    <source>
        <strain evidence="2">NI907</strain>
    </source>
</reference>
<feature type="non-terminal residue" evidence="2">
    <location>
        <position position="1"/>
    </location>
</feature>
<evidence type="ECO:0000313" key="1">
    <source>
        <dbReference type="Proteomes" id="UP000515153"/>
    </source>
</evidence>
<dbReference type="RefSeq" id="XP_030985947.1">
    <property type="nucleotide sequence ID" value="XM_031120255.1"/>
</dbReference>